<keyword evidence="7" id="KW-1185">Reference proteome</keyword>
<dbReference type="Pfam" id="PF00126">
    <property type="entry name" value="HTH_1"/>
    <property type="match status" value="1"/>
</dbReference>
<dbReference type="PANTHER" id="PTHR30537:SF74">
    <property type="entry name" value="HTH-TYPE TRANSCRIPTIONAL REGULATOR TRPI"/>
    <property type="match status" value="1"/>
</dbReference>
<gene>
    <name evidence="6" type="ORF">O4H49_03765</name>
</gene>
<reference evidence="6" key="1">
    <citation type="submission" date="2022-12" db="EMBL/GenBank/DDBJ databases">
        <title>Bacterial isolates from different developmental stages of Nematostella vectensis.</title>
        <authorList>
            <person name="Fraune S."/>
        </authorList>
    </citation>
    <scope>NUCLEOTIDE SEQUENCE</scope>
    <source>
        <strain evidence="6">G21630-S1</strain>
    </source>
</reference>
<evidence type="ECO:0000259" key="5">
    <source>
        <dbReference type="PROSITE" id="PS50931"/>
    </source>
</evidence>
<dbReference type="PRINTS" id="PR00039">
    <property type="entry name" value="HTHLYSR"/>
</dbReference>
<protein>
    <submittedName>
        <fullName evidence="6">LysR substrate-binding domain-containing protein</fullName>
    </submittedName>
</protein>
<evidence type="ECO:0000256" key="3">
    <source>
        <dbReference type="ARBA" id="ARBA00023125"/>
    </source>
</evidence>
<dbReference type="InterPro" id="IPR000847">
    <property type="entry name" value="LysR_HTH_N"/>
</dbReference>
<proteinExistence type="inferred from homology"/>
<organism evidence="6 7">
    <name type="scientific">Kiloniella laminariae</name>
    <dbReference type="NCBI Taxonomy" id="454162"/>
    <lineage>
        <taxon>Bacteria</taxon>
        <taxon>Pseudomonadati</taxon>
        <taxon>Pseudomonadota</taxon>
        <taxon>Alphaproteobacteria</taxon>
        <taxon>Rhodospirillales</taxon>
        <taxon>Kiloniellaceae</taxon>
        <taxon>Kiloniella</taxon>
    </lineage>
</organism>
<keyword evidence="3" id="KW-0238">DNA-binding</keyword>
<dbReference type="Gene3D" id="3.40.190.10">
    <property type="entry name" value="Periplasmic binding protein-like II"/>
    <property type="match status" value="2"/>
</dbReference>
<sequence length="321" mass="35226">MKLPPLTAVRHFNAAATHLSFKLAAAELCVSEGAISRQIKLLEEYLGCALFVRGYRGVDLTEAGRRFYAATDSALLQIAQSATELREAVPQFTLSVTTSYAIRWLMPRLARYEAEHPNHPVNLQTVTYPEKLPGRLFDASIIYRLGDPHDAGTVAPENSELVMIEWLLPVCAPGFLPGGKPLDAGALARQRILFNEPTGRDWRSWLGKITEQLPNAQIDLERALRFEHDDTAIQAAVAGHGIALANLAYINTELALGSLVPAVACDPLPIGGHYIISAGGKAALPQVRAFRDWLLKTAAECPSQCPSQQGRMTHYRKLNRE</sequence>
<dbReference type="PROSITE" id="PS50931">
    <property type="entry name" value="HTH_LYSR"/>
    <property type="match status" value="1"/>
</dbReference>
<evidence type="ECO:0000256" key="2">
    <source>
        <dbReference type="ARBA" id="ARBA00023015"/>
    </source>
</evidence>
<dbReference type="RefSeq" id="WP_269422078.1">
    <property type="nucleotide sequence ID" value="NZ_JAPWGY010000001.1"/>
</dbReference>
<dbReference type="SUPFAM" id="SSF46785">
    <property type="entry name" value="Winged helix' DNA-binding domain"/>
    <property type="match status" value="1"/>
</dbReference>
<dbReference type="InterPro" id="IPR036388">
    <property type="entry name" value="WH-like_DNA-bd_sf"/>
</dbReference>
<accession>A0ABT4LFJ0</accession>
<dbReference type="Gene3D" id="1.10.10.10">
    <property type="entry name" value="Winged helix-like DNA-binding domain superfamily/Winged helix DNA-binding domain"/>
    <property type="match status" value="1"/>
</dbReference>
<evidence type="ECO:0000256" key="4">
    <source>
        <dbReference type="ARBA" id="ARBA00023163"/>
    </source>
</evidence>
<dbReference type="PANTHER" id="PTHR30537">
    <property type="entry name" value="HTH-TYPE TRANSCRIPTIONAL REGULATOR"/>
    <property type="match status" value="1"/>
</dbReference>
<evidence type="ECO:0000313" key="6">
    <source>
        <dbReference type="EMBL" id="MCZ4279881.1"/>
    </source>
</evidence>
<dbReference type="InterPro" id="IPR036390">
    <property type="entry name" value="WH_DNA-bd_sf"/>
</dbReference>
<evidence type="ECO:0000256" key="1">
    <source>
        <dbReference type="ARBA" id="ARBA00009437"/>
    </source>
</evidence>
<dbReference type="SUPFAM" id="SSF53850">
    <property type="entry name" value="Periplasmic binding protein-like II"/>
    <property type="match status" value="1"/>
</dbReference>
<dbReference type="InterPro" id="IPR005119">
    <property type="entry name" value="LysR_subst-bd"/>
</dbReference>
<feature type="domain" description="HTH lysR-type" evidence="5">
    <location>
        <begin position="4"/>
        <end position="61"/>
    </location>
</feature>
<keyword evidence="4" id="KW-0804">Transcription</keyword>
<comment type="similarity">
    <text evidence="1">Belongs to the LysR transcriptional regulatory family.</text>
</comment>
<evidence type="ECO:0000313" key="7">
    <source>
        <dbReference type="Proteomes" id="UP001069802"/>
    </source>
</evidence>
<dbReference type="EMBL" id="JAPWGY010000001">
    <property type="protein sequence ID" value="MCZ4279881.1"/>
    <property type="molecule type" value="Genomic_DNA"/>
</dbReference>
<name>A0ABT4LFJ0_9PROT</name>
<dbReference type="Pfam" id="PF03466">
    <property type="entry name" value="LysR_substrate"/>
    <property type="match status" value="1"/>
</dbReference>
<keyword evidence="2" id="KW-0805">Transcription regulation</keyword>
<comment type="caution">
    <text evidence="6">The sequence shown here is derived from an EMBL/GenBank/DDBJ whole genome shotgun (WGS) entry which is preliminary data.</text>
</comment>
<dbReference type="Proteomes" id="UP001069802">
    <property type="component" value="Unassembled WGS sequence"/>
</dbReference>
<dbReference type="InterPro" id="IPR058163">
    <property type="entry name" value="LysR-type_TF_proteobact-type"/>
</dbReference>